<dbReference type="Proteomes" id="UP000245391">
    <property type="component" value="Unassembled WGS sequence"/>
</dbReference>
<accession>A0A317F161</accession>
<evidence type="ECO:0008006" key="4">
    <source>
        <dbReference type="Google" id="ProtNLM"/>
    </source>
</evidence>
<protein>
    <recommendedName>
        <fullName evidence="4">Bacterial OB-fold domain-containing protein</fullName>
    </recommendedName>
</protein>
<evidence type="ECO:0000313" key="3">
    <source>
        <dbReference type="Proteomes" id="UP000245391"/>
    </source>
</evidence>
<keyword evidence="3" id="KW-1185">Reference proteome</keyword>
<feature type="signal peptide" evidence="1">
    <location>
        <begin position="1"/>
        <end position="22"/>
    </location>
</feature>
<organism evidence="2 3">
    <name type="scientific">Pedobacter paludis</name>
    <dbReference type="NCBI Taxonomy" id="2203212"/>
    <lineage>
        <taxon>Bacteria</taxon>
        <taxon>Pseudomonadati</taxon>
        <taxon>Bacteroidota</taxon>
        <taxon>Sphingobacteriia</taxon>
        <taxon>Sphingobacteriales</taxon>
        <taxon>Sphingobacteriaceae</taxon>
        <taxon>Pedobacter</taxon>
    </lineage>
</organism>
<proteinExistence type="predicted"/>
<dbReference type="PROSITE" id="PS51257">
    <property type="entry name" value="PROKAR_LIPOPROTEIN"/>
    <property type="match status" value="1"/>
</dbReference>
<dbReference type="EMBL" id="QGNY01000004">
    <property type="protein sequence ID" value="PWS31206.1"/>
    <property type="molecule type" value="Genomic_DNA"/>
</dbReference>
<feature type="chain" id="PRO_5016410904" description="Bacterial OB-fold domain-containing protein" evidence="1">
    <location>
        <begin position="23"/>
        <end position="101"/>
    </location>
</feature>
<evidence type="ECO:0000256" key="1">
    <source>
        <dbReference type="SAM" id="SignalP"/>
    </source>
</evidence>
<sequence length="101" mass="10750">MKKISILALFVAVISSCGSMRSASSSSVITLSGNIQKMNMSTYQYGTHTISANGKPYALKSSSVILDTYLDKQVTITGTKVEGYPLDGGPDLIEVSEVILK</sequence>
<dbReference type="RefSeq" id="WP_109929872.1">
    <property type="nucleotide sequence ID" value="NZ_QGNY01000004.1"/>
</dbReference>
<dbReference type="OrthoDB" id="1447689at2"/>
<reference evidence="3" key="1">
    <citation type="submission" date="2018-05" db="EMBL/GenBank/DDBJ databases">
        <title>Pedobacter paludis sp. nov., isolated from wetland soil.</title>
        <authorList>
            <person name="Zhang Y."/>
        </authorList>
    </citation>
    <scope>NUCLEOTIDE SEQUENCE [LARGE SCALE GENOMIC DNA]</scope>
    <source>
        <strain evidence="3">R-8</strain>
    </source>
</reference>
<comment type="caution">
    <text evidence="2">The sequence shown here is derived from an EMBL/GenBank/DDBJ whole genome shotgun (WGS) entry which is preliminary data.</text>
</comment>
<name>A0A317F161_9SPHI</name>
<gene>
    <name evidence="2" type="ORF">DF947_11400</name>
</gene>
<evidence type="ECO:0000313" key="2">
    <source>
        <dbReference type="EMBL" id="PWS31206.1"/>
    </source>
</evidence>
<dbReference type="AlphaFoldDB" id="A0A317F161"/>
<keyword evidence="1" id="KW-0732">Signal</keyword>